<dbReference type="GO" id="GO:0004180">
    <property type="term" value="F:carboxypeptidase activity"/>
    <property type="evidence" value="ECO:0007669"/>
    <property type="project" value="UniProtKB-KW"/>
</dbReference>
<feature type="chain" id="PRO_5046033858" evidence="9">
    <location>
        <begin position="26"/>
        <end position="409"/>
    </location>
</feature>
<comment type="similarity">
    <text evidence="1 7">Belongs to the peptidase S11 family.</text>
</comment>
<dbReference type="Proteomes" id="UP001649381">
    <property type="component" value="Unassembled WGS sequence"/>
</dbReference>
<evidence type="ECO:0000313" key="12">
    <source>
        <dbReference type="Proteomes" id="UP001649381"/>
    </source>
</evidence>
<keyword evidence="3" id="KW-0378">Hydrolase</keyword>
<dbReference type="PRINTS" id="PR00725">
    <property type="entry name" value="DADACBPTASE1"/>
</dbReference>
<accession>A0ABS9H5Y4</accession>
<keyword evidence="4" id="KW-0133">Cell shape</keyword>
<keyword evidence="5" id="KW-0573">Peptidoglycan synthesis</keyword>
<evidence type="ECO:0000256" key="1">
    <source>
        <dbReference type="ARBA" id="ARBA00007164"/>
    </source>
</evidence>
<proteinExistence type="inferred from homology"/>
<evidence type="ECO:0000313" key="11">
    <source>
        <dbReference type="EMBL" id="MCF6139364.1"/>
    </source>
</evidence>
<gene>
    <name evidence="11" type="ORF">L2716_16685</name>
</gene>
<keyword evidence="8" id="KW-1133">Transmembrane helix</keyword>
<dbReference type="InterPro" id="IPR012338">
    <property type="entry name" value="Beta-lactam/transpept-like"/>
</dbReference>
<dbReference type="RefSeq" id="WP_236338131.1">
    <property type="nucleotide sequence ID" value="NZ_JAKIJS010000003.1"/>
</dbReference>
<keyword evidence="2 9" id="KW-0732">Signal</keyword>
<dbReference type="Gene3D" id="3.40.710.10">
    <property type="entry name" value="DD-peptidase/beta-lactamase superfamily"/>
    <property type="match status" value="1"/>
</dbReference>
<dbReference type="PANTHER" id="PTHR21581:SF33">
    <property type="entry name" value="D-ALANYL-D-ALANINE CARBOXYPEPTIDASE DACB"/>
    <property type="match status" value="1"/>
</dbReference>
<keyword evidence="8" id="KW-0472">Membrane</keyword>
<keyword evidence="6" id="KW-0961">Cell wall biogenesis/degradation</keyword>
<evidence type="ECO:0000259" key="10">
    <source>
        <dbReference type="Pfam" id="PF00768"/>
    </source>
</evidence>
<dbReference type="SUPFAM" id="SSF56601">
    <property type="entry name" value="beta-lactamase/transpeptidase-like"/>
    <property type="match status" value="1"/>
</dbReference>
<evidence type="ECO:0000256" key="6">
    <source>
        <dbReference type="ARBA" id="ARBA00023316"/>
    </source>
</evidence>
<dbReference type="Pfam" id="PF00768">
    <property type="entry name" value="Peptidase_S11"/>
    <property type="match status" value="1"/>
</dbReference>
<evidence type="ECO:0000256" key="8">
    <source>
        <dbReference type="SAM" id="Phobius"/>
    </source>
</evidence>
<evidence type="ECO:0000256" key="2">
    <source>
        <dbReference type="ARBA" id="ARBA00022729"/>
    </source>
</evidence>
<comment type="caution">
    <text evidence="11">The sequence shown here is derived from an EMBL/GenBank/DDBJ whole genome shotgun (WGS) entry which is preliminary data.</text>
</comment>
<feature type="transmembrane region" description="Helical" evidence="8">
    <location>
        <begin position="368"/>
        <end position="389"/>
    </location>
</feature>
<reference evidence="11 12" key="1">
    <citation type="submission" date="2022-01" db="EMBL/GenBank/DDBJ databases">
        <title>Alkalihalobacillus sp. EGI L200015, a novel bacterium isolated from a salt lake sediment.</title>
        <authorList>
            <person name="Gao L."/>
            <person name="Fang B.-Z."/>
            <person name="Li W.-J."/>
        </authorList>
    </citation>
    <scope>NUCLEOTIDE SEQUENCE [LARGE SCALE GENOMIC DNA]</scope>
    <source>
        <strain evidence="11 12">KCTC 12718</strain>
    </source>
</reference>
<feature type="domain" description="Peptidase S11 D-alanyl-D-alanine carboxypeptidase A N-terminal" evidence="10">
    <location>
        <begin position="29"/>
        <end position="253"/>
    </location>
</feature>
<keyword evidence="11" id="KW-0645">Protease</keyword>
<dbReference type="PANTHER" id="PTHR21581">
    <property type="entry name" value="D-ALANYL-D-ALANINE CARBOXYPEPTIDASE"/>
    <property type="match status" value="1"/>
</dbReference>
<name>A0ABS9H5Y4_9BACL</name>
<feature type="signal peptide" evidence="9">
    <location>
        <begin position="1"/>
        <end position="25"/>
    </location>
</feature>
<dbReference type="InterPro" id="IPR001967">
    <property type="entry name" value="Peptidase_S11_N"/>
</dbReference>
<dbReference type="EMBL" id="JAKIJS010000003">
    <property type="protein sequence ID" value="MCF6139364.1"/>
    <property type="molecule type" value="Genomic_DNA"/>
</dbReference>
<evidence type="ECO:0000256" key="9">
    <source>
        <dbReference type="SAM" id="SignalP"/>
    </source>
</evidence>
<evidence type="ECO:0000256" key="4">
    <source>
        <dbReference type="ARBA" id="ARBA00022960"/>
    </source>
</evidence>
<keyword evidence="8" id="KW-0812">Transmembrane</keyword>
<keyword evidence="11" id="KW-0121">Carboxypeptidase</keyword>
<keyword evidence="12" id="KW-1185">Reference proteome</keyword>
<evidence type="ECO:0000256" key="3">
    <source>
        <dbReference type="ARBA" id="ARBA00022801"/>
    </source>
</evidence>
<evidence type="ECO:0000256" key="5">
    <source>
        <dbReference type="ARBA" id="ARBA00022984"/>
    </source>
</evidence>
<evidence type="ECO:0000256" key="7">
    <source>
        <dbReference type="RuleBase" id="RU004016"/>
    </source>
</evidence>
<organism evidence="11 12">
    <name type="scientific">Pseudalkalibacillus berkeleyi</name>
    <dbReference type="NCBI Taxonomy" id="1069813"/>
    <lineage>
        <taxon>Bacteria</taxon>
        <taxon>Bacillati</taxon>
        <taxon>Bacillota</taxon>
        <taxon>Bacilli</taxon>
        <taxon>Bacillales</taxon>
        <taxon>Fictibacillaceae</taxon>
        <taxon>Pseudalkalibacillus</taxon>
    </lineage>
</organism>
<dbReference type="InterPro" id="IPR018044">
    <property type="entry name" value="Peptidase_S11"/>
</dbReference>
<protein>
    <submittedName>
        <fullName evidence="11">D-alanyl-D-alanine carboxypeptidase</fullName>
    </submittedName>
</protein>
<sequence>MKKMNYILTSLLIGFFWLIPLSANAESGQPENLFSESYMLMDASTGQVIAEEDSDRRMYPASITKMVTAIIAIESGKMNEMVTISENAASVEGTRVYLLEGEKLPLRQLVQGLMINSGNDAAIAIAEHLSGSVEDFSKEMNAFAEERLGLENTHFVNPSGLHDKEHYSTASDMAKIAQYSLENETFRDIVKTKKLAWKGKGWDTTLVNHHKLLWRYDGVVGVKNGYTSESQHTLVTAAKKEDTSYIAVTMKSDTSEQAYADTVELLDYGFEHFETKKVAKGTVVTDEDGKEYTLKEDKFFTNIIGEKFNTFVDKEGNLVVSNELDEEIATFPILPDATAQDEVGDTSQPTQAAMGNLQPEDETEQGTLWVTLTFVSFCLLFILLLVNWYRIKLKRKKLRVQRMMNEFKR</sequence>